<dbReference type="InterPro" id="IPR050553">
    <property type="entry name" value="Thioredoxin_ResA/DsbE_sf"/>
</dbReference>
<dbReference type="GO" id="GO:0016209">
    <property type="term" value="F:antioxidant activity"/>
    <property type="evidence" value="ECO:0007669"/>
    <property type="project" value="InterPro"/>
</dbReference>
<dbReference type="RefSeq" id="WP_126695813.1">
    <property type="nucleotide sequence ID" value="NZ_RXOF01000019.1"/>
</dbReference>
<dbReference type="GO" id="GO:0030313">
    <property type="term" value="C:cell envelope"/>
    <property type="evidence" value="ECO:0007669"/>
    <property type="project" value="UniProtKB-SubCell"/>
</dbReference>
<dbReference type="PROSITE" id="PS51352">
    <property type="entry name" value="THIOREDOXIN_2"/>
    <property type="match status" value="1"/>
</dbReference>
<evidence type="ECO:0000256" key="2">
    <source>
        <dbReference type="ARBA" id="ARBA00022748"/>
    </source>
</evidence>
<keyword evidence="5" id="KW-0732">Signal</keyword>
<sequence length="376" mass="40771">MSTIRMAALALLGTTALPTFAQQKMPATRRAPAPNFAVSGQLSHAPAGTRVLLATAGRQPVVLDSAATDAAGRFRLRGAVPGPDVYVLQVRGQRPTTGLALAPGSRLQVRADAAQLWRTGEVTGSAEAAALSALNREHARLMAHIEELAQQRGQTADTAVQRRIQRDWDATMAAFGAANLRLARGSSYLAPYAVYTYLSGVGSDVAFVDSATARYARQWPASPYTKKLLQLQDRRRATAIGQPAPPVVLADPQGQRMALSSLRGQYVLLDFWASWCGPCRQENAHLVQLYRQYRAKGFAVYSVSVDSKKADWLKAIEQDGLTWPQVLDEPGERSVAANSYDVMEYPTTFLLDREGRILAKNLSGAALDKKLAELLP</sequence>
<evidence type="ECO:0000256" key="1">
    <source>
        <dbReference type="ARBA" id="ARBA00004196"/>
    </source>
</evidence>
<dbReference type="InterPro" id="IPR000866">
    <property type="entry name" value="AhpC/TSA"/>
</dbReference>
<comment type="subcellular location">
    <subcellularLocation>
        <location evidence="1">Cell envelope</location>
    </subcellularLocation>
</comment>
<protein>
    <submittedName>
        <fullName evidence="7">AhpC/TSA family protein</fullName>
    </submittedName>
</protein>
<evidence type="ECO:0000259" key="6">
    <source>
        <dbReference type="PROSITE" id="PS51352"/>
    </source>
</evidence>
<dbReference type="SUPFAM" id="SSF52833">
    <property type="entry name" value="Thioredoxin-like"/>
    <property type="match status" value="1"/>
</dbReference>
<dbReference type="PANTHER" id="PTHR42852:SF6">
    <property type="entry name" value="THIOL:DISULFIDE INTERCHANGE PROTEIN DSBE"/>
    <property type="match status" value="1"/>
</dbReference>
<comment type="caution">
    <text evidence="7">The sequence shown here is derived from an EMBL/GenBank/DDBJ whole genome shotgun (WGS) entry which is preliminary data.</text>
</comment>
<name>A0A3S0JDB3_9BACT</name>
<dbReference type="PROSITE" id="PS00194">
    <property type="entry name" value="THIOREDOXIN_1"/>
    <property type="match status" value="1"/>
</dbReference>
<evidence type="ECO:0000313" key="8">
    <source>
        <dbReference type="Proteomes" id="UP000282184"/>
    </source>
</evidence>
<feature type="domain" description="Thioredoxin" evidence="6">
    <location>
        <begin position="238"/>
        <end position="376"/>
    </location>
</feature>
<dbReference type="Pfam" id="PF14289">
    <property type="entry name" value="DUF4369"/>
    <property type="match status" value="1"/>
</dbReference>
<dbReference type="Pfam" id="PF00578">
    <property type="entry name" value="AhpC-TSA"/>
    <property type="match status" value="1"/>
</dbReference>
<dbReference type="CDD" id="cd02966">
    <property type="entry name" value="TlpA_like_family"/>
    <property type="match status" value="1"/>
</dbReference>
<keyword evidence="4" id="KW-0676">Redox-active center</keyword>
<evidence type="ECO:0000313" key="7">
    <source>
        <dbReference type="EMBL" id="RTQ45616.1"/>
    </source>
</evidence>
<proteinExistence type="predicted"/>
<dbReference type="InterPro" id="IPR013766">
    <property type="entry name" value="Thioredoxin_domain"/>
</dbReference>
<evidence type="ECO:0000256" key="3">
    <source>
        <dbReference type="ARBA" id="ARBA00023157"/>
    </source>
</evidence>
<reference evidence="7 8" key="1">
    <citation type="submission" date="2018-12" db="EMBL/GenBank/DDBJ databases">
        <title>Hymenobacter gummosus sp. nov., isolated from a spring.</title>
        <authorList>
            <person name="Nie L."/>
        </authorList>
    </citation>
    <scope>NUCLEOTIDE SEQUENCE [LARGE SCALE GENOMIC DNA]</scope>
    <source>
        <strain evidence="7 8">KCTC 52166</strain>
    </source>
</reference>
<dbReference type="OrthoDB" id="6399635at2"/>
<keyword evidence="2" id="KW-0201">Cytochrome c-type biogenesis</keyword>
<evidence type="ECO:0000256" key="5">
    <source>
        <dbReference type="SAM" id="SignalP"/>
    </source>
</evidence>
<accession>A0A3S0JDB3</accession>
<gene>
    <name evidence="7" type="ORF">EJV47_24300</name>
</gene>
<dbReference type="GO" id="GO:0016491">
    <property type="term" value="F:oxidoreductase activity"/>
    <property type="evidence" value="ECO:0007669"/>
    <property type="project" value="InterPro"/>
</dbReference>
<feature type="chain" id="PRO_5018539500" evidence="5">
    <location>
        <begin position="22"/>
        <end position="376"/>
    </location>
</feature>
<dbReference type="AlphaFoldDB" id="A0A3S0JDB3"/>
<feature type="signal peptide" evidence="5">
    <location>
        <begin position="1"/>
        <end position="21"/>
    </location>
</feature>
<evidence type="ECO:0000256" key="4">
    <source>
        <dbReference type="ARBA" id="ARBA00023284"/>
    </source>
</evidence>
<dbReference type="Gene3D" id="3.40.30.10">
    <property type="entry name" value="Glutaredoxin"/>
    <property type="match status" value="1"/>
</dbReference>
<dbReference type="InterPro" id="IPR017937">
    <property type="entry name" value="Thioredoxin_CS"/>
</dbReference>
<organism evidence="7 8">
    <name type="scientific">Hymenobacter gummosus</name>
    <dbReference type="NCBI Taxonomy" id="1776032"/>
    <lineage>
        <taxon>Bacteria</taxon>
        <taxon>Pseudomonadati</taxon>
        <taxon>Bacteroidota</taxon>
        <taxon>Cytophagia</taxon>
        <taxon>Cytophagales</taxon>
        <taxon>Hymenobacteraceae</taxon>
        <taxon>Hymenobacter</taxon>
    </lineage>
</organism>
<dbReference type="GO" id="GO:0017004">
    <property type="term" value="P:cytochrome complex assembly"/>
    <property type="evidence" value="ECO:0007669"/>
    <property type="project" value="UniProtKB-KW"/>
</dbReference>
<keyword evidence="3" id="KW-1015">Disulfide bond</keyword>
<dbReference type="InterPro" id="IPR036249">
    <property type="entry name" value="Thioredoxin-like_sf"/>
</dbReference>
<dbReference type="Proteomes" id="UP000282184">
    <property type="component" value="Unassembled WGS sequence"/>
</dbReference>
<dbReference type="InterPro" id="IPR025380">
    <property type="entry name" value="DUF4369"/>
</dbReference>
<keyword evidence="8" id="KW-1185">Reference proteome</keyword>
<dbReference type="EMBL" id="RXOF01000019">
    <property type="protein sequence ID" value="RTQ45616.1"/>
    <property type="molecule type" value="Genomic_DNA"/>
</dbReference>
<dbReference type="PANTHER" id="PTHR42852">
    <property type="entry name" value="THIOL:DISULFIDE INTERCHANGE PROTEIN DSBE"/>
    <property type="match status" value="1"/>
</dbReference>